<dbReference type="PANTHER" id="PTHR11070:SF48">
    <property type="entry name" value="ATP-DEPENDENT HELICASE_NUCLEASE SUBUNIT A"/>
    <property type="match status" value="1"/>
</dbReference>
<dbReference type="RefSeq" id="WP_203471703.1">
    <property type="nucleotide sequence ID" value="NZ_AP022873.1"/>
</dbReference>
<keyword evidence="10" id="KW-0413">Isomerase</keyword>
<reference evidence="17 18" key="1">
    <citation type="submission" date="2020-03" db="EMBL/GenBank/DDBJ databases">
        <title>Complete genome sequences of two sulfur-disproportionating bacterial strains T55J and Mzg5.</title>
        <authorList>
            <person name="Umezawa K."/>
            <person name="Kojima H."/>
            <person name="Kato Y."/>
            <person name="Fukui M."/>
        </authorList>
    </citation>
    <scope>NUCLEOTIDE SEQUENCE [LARGE SCALE GENOMIC DNA]</scope>
    <source>
        <strain evidence="17 18">T55J</strain>
    </source>
</reference>
<dbReference type="PROSITE" id="PS51198">
    <property type="entry name" value="UVRD_HELICASE_ATP_BIND"/>
    <property type="match status" value="1"/>
</dbReference>
<dbReference type="InterPro" id="IPR027417">
    <property type="entry name" value="P-loop_NTPase"/>
</dbReference>
<evidence type="ECO:0000256" key="10">
    <source>
        <dbReference type="ARBA" id="ARBA00023235"/>
    </source>
</evidence>
<dbReference type="PROSITE" id="PS51217">
    <property type="entry name" value="UVRD_HELICASE_CTER"/>
    <property type="match status" value="1"/>
</dbReference>
<protein>
    <recommendedName>
        <fullName evidence="12">DNA 3'-5' helicase</fullName>
        <ecNumber evidence="12">5.6.2.4</ecNumber>
    </recommendedName>
</protein>
<feature type="domain" description="UvrD-like helicase C-terminal" evidence="16">
    <location>
        <begin position="339"/>
        <end position="626"/>
    </location>
</feature>
<dbReference type="AlphaFoldDB" id="A0A7G1H2U9"/>
<dbReference type="GO" id="GO:0000725">
    <property type="term" value="P:recombinational repair"/>
    <property type="evidence" value="ECO:0007669"/>
    <property type="project" value="TreeGrafter"/>
</dbReference>
<evidence type="ECO:0000313" key="17">
    <source>
        <dbReference type="EMBL" id="BCB96509.1"/>
    </source>
</evidence>
<dbReference type="SUPFAM" id="SSF52980">
    <property type="entry name" value="Restriction endonuclease-like"/>
    <property type="match status" value="1"/>
</dbReference>
<evidence type="ECO:0000256" key="1">
    <source>
        <dbReference type="ARBA" id="ARBA00022722"/>
    </source>
</evidence>
<keyword evidence="9" id="KW-0234">DNA repair</keyword>
<organism evidence="17 18">
    <name type="scientific">Dissulfurispira thermophila</name>
    <dbReference type="NCBI Taxonomy" id="2715679"/>
    <lineage>
        <taxon>Bacteria</taxon>
        <taxon>Pseudomonadati</taxon>
        <taxon>Nitrospirota</taxon>
        <taxon>Thermodesulfovibrionia</taxon>
        <taxon>Thermodesulfovibrionales</taxon>
        <taxon>Dissulfurispiraceae</taxon>
        <taxon>Dissulfurispira</taxon>
    </lineage>
</organism>
<evidence type="ECO:0000256" key="2">
    <source>
        <dbReference type="ARBA" id="ARBA00022741"/>
    </source>
</evidence>
<dbReference type="GO" id="GO:0005829">
    <property type="term" value="C:cytosol"/>
    <property type="evidence" value="ECO:0007669"/>
    <property type="project" value="TreeGrafter"/>
</dbReference>
<keyword evidence="4 14" id="KW-0378">Hydrolase</keyword>
<dbReference type="InterPro" id="IPR014017">
    <property type="entry name" value="DNA_helicase_UvrD-like_C"/>
</dbReference>
<dbReference type="GO" id="GO:0033202">
    <property type="term" value="C:DNA helicase complex"/>
    <property type="evidence" value="ECO:0007669"/>
    <property type="project" value="TreeGrafter"/>
</dbReference>
<evidence type="ECO:0000256" key="12">
    <source>
        <dbReference type="ARBA" id="ARBA00034808"/>
    </source>
</evidence>
<dbReference type="Gene3D" id="1.10.486.10">
    <property type="entry name" value="PCRA, domain 4"/>
    <property type="match status" value="1"/>
</dbReference>
<evidence type="ECO:0000256" key="11">
    <source>
        <dbReference type="ARBA" id="ARBA00034617"/>
    </source>
</evidence>
<keyword evidence="8" id="KW-0238">DNA-binding</keyword>
<keyword evidence="2 14" id="KW-0547">Nucleotide-binding</keyword>
<evidence type="ECO:0000256" key="4">
    <source>
        <dbReference type="ARBA" id="ARBA00022801"/>
    </source>
</evidence>
<dbReference type="InterPro" id="IPR014016">
    <property type="entry name" value="UvrD-like_ATP-bd"/>
</dbReference>
<evidence type="ECO:0000256" key="9">
    <source>
        <dbReference type="ARBA" id="ARBA00023204"/>
    </source>
</evidence>
<keyword evidence="6" id="KW-0269">Exonuclease</keyword>
<evidence type="ECO:0000256" key="13">
    <source>
        <dbReference type="ARBA" id="ARBA00048988"/>
    </source>
</evidence>
<evidence type="ECO:0000256" key="14">
    <source>
        <dbReference type="PROSITE-ProRule" id="PRU00560"/>
    </source>
</evidence>
<dbReference type="GO" id="GO:0043138">
    <property type="term" value="F:3'-5' DNA helicase activity"/>
    <property type="evidence" value="ECO:0007669"/>
    <property type="project" value="UniProtKB-EC"/>
</dbReference>
<evidence type="ECO:0000256" key="8">
    <source>
        <dbReference type="ARBA" id="ARBA00023125"/>
    </source>
</evidence>
<evidence type="ECO:0000256" key="7">
    <source>
        <dbReference type="ARBA" id="ARBA00022840"/>
    </source>
</evidence>
<keyword evidence="1" id="KW-0540">Nuclease</keyword>
<keyword evidence="3" id="KW-0227">DNA damage</keyword>
<name>A0A7G1H2U9_9BACT</name>
<accession>A0A7G1H2U9</accession>
<keyword evidence="7 14" id="KW-0067">ATP-binding</keyword>
<dbReference type="Gene3D" id="3.40.50.300">
    <property type="entry name" value="P-loop containing nucleotide triphosphate hydrolases"/>
    <property type="match status" value="4"/>
</dbReference>
<dbReference type="Gene3D" id="3.90.320.10">
    <property type="match status" value="1"/>
</dbReference>
<dbReference type="EC" id="5.6.2.4" evidence="12"/>
<dbReference type="GO" id="GO:0003677">
    <property type="term" value="F:DNA binding"/>
    <property type="evidence" value="ECO:0007669"/>
    <property type="project" value="UniProtKB-KW"/>
</dbReference>
<dbReference type="PANTHER" id="PTHR11070">
    <property type="entry name" value="UVRD / RECB / PCRA DNA HELICASE FAMILY MEMBER"/>
    <property type="match status" value="1"/>
</dbReference>
<proteinExistence type="predicted"/>
<evidence type="ECO:0000256" key="5">
    <source>
        <dbReference type="ARBA" id="ARBA00022806"/>
    </source>
</evidence>
<evidence type="ECO:0000313" key="18">
    <source>
        <dbReference type="Proteomes" id="UP000516360"/>
    </source>
</evidence>
<dbReference type="Pfam" id="PF00580">
    <property type="entry name" value="UvrD-helicase"/>
    <property type="match status" value="1"/>
</dbReference>
<dbReference type="GO" id="GO:0004527">
    <property type="term" value="F:exonuclease activity"/>
    <property type="evidence" value="ECO:0007669"/>
    <property type="project" value="UniProtKB-KW"/>
</dbReference>
<evidence type="ECO:0000259" key="16">
    <source>
        <dbReference type="PROSITE" id="PS51217"/>
    </source>
</evidence>
<dbReference type="CDD" id="cd17932">
    <property type="entry name" value="DEXQc_UvrD"/>
    <property type="match status" value="1"/>
</dbReference>
<keyword evidence="18" id="KW-1185">Reference proteome</keyword>
<dbReference type="EMBL" id="AP022873">
    <property type="protein sequence ID" value="BCB96509.1"/>
    <property type="molecule type" value="Genomic_DNA"/>
</dbReference>
<sequence length="998" mass="115215">MTEDYLDISKSVMISAPAGSGKTEKLARRYIELLKNGSDVERILAITFTEKAAAEMKERILNILKKEDIELFEKVRGKMPMMRISTIHSFCLKLLKRFSLDLGMDPSLKVMDSFNADILWNEAVYECLIEDSASGERLFYEAIKDSGIRGWNKLYSILGEVHNKRPGIELALNGQQSSISNQEYFERIMSIYSRCLQKYKNKKIQRHCLDYNDLEIMAYEAISKNPEWQNVLYSFDEHTDHILVDEFQDTSTLQWKIIDKLTEEWRSGAGAKRETGVNPTIFLVGDDKQSIYSFRGANVSIFKNAKKRLTEWLRDEYHFVEIKENYRSLPAIVNFVNILFERIMPKGLYDDYKVEYSAFDATRKGEGKVELILLDSIGRTKDNRRAEAAIIAKNIRNLSGNYRIYESDGQRICNYGDMAILLRSRTHLSIFEDALRKEDIPFVVVKGIGFYNSPEVCILRDILFFLIDPLDDYSLFNILRSPLFSIGYDTLLKVVKDIFIDDMPIGYLFESLKKYASQYPNTLSLQHCITLLDKWLQMAEKTPYAMLLEDILSETGAWSYFYERQRYVNVKKFIRLVEEFEYNGLAGLEIREKLIRASRNSDEAKANVNTEGMNAVKIMTIHASKGLQFPMVFLPCLDEDSTAKSSSSIVMDEDEGNIIIAYEDDSNIRKKIPIFQRHKERLQDEEKRLFYVAVTRAMDYLCMSGVWNGSKNKSPSGKLAYIADSFNLNDVDSTAGLPFKINKAVSIKDSDQSPVAGSQNDSLRPLSCSLPNNEMVFIQPLDYKPSPIWLDVTEEIDEIRKKHGDDWIILGRAFHRVFEGLSNGYITMDGLEDKVMAVLKNEVLSNADEDRMRDIILSDLRKLDASGYLKDIILPVENSYVELPFILDMGNRIYKGRIDRLIIKDMQEAIGNRQKGNVHRECRESRSKGQAEGIKGKQKIAYIYDYKTYPISEKEIPELMERYSFQMSTYKKAVERLFSIKAKSYIFFTHEPRLVEMV</sequence>
<gene>
    <name evidence="17" type="ORF">JZK55_14310</name>
</gene>
<dbReference type="Proteomes" id="UP000516360">
    <property type="component" value="Chromosome"/>
</dbReference>
<dbReference type="InterPro" id="IPR011604">
    <property type="entry name" value="PDDEXK-like_dom_sf"/>
</dbReference>
<dbReference type="SUPFAM" id="SSF52540">
    <property type="entry name" value="P-loop containing nucleoside triphosphate hydrolases"/>
    <property type="match status" value="1"/>
</dbReference>
<comment type="catalytic activity">
    <reaction evidence="13">
        <text>ATP + H2O = ADP + phosphate + H(+)</text>
        <dbReference type="Rhea" id="RHEA:13065"/>
        <dbReference type="ChEBI" id="CHEBI:15377"/>
        <dbReference type="ChEBI" id="CHEBI:15378"/>
        <dbReference type="ChEBI" id="CHEBI:30616"/>
        <dbReference type="ChEBI" id="CHEBI:43474"/>
        <dbReference type="ChEBI" id="CHEBI:456216"/>
        <dbReference type="EC" id="5.6.2.4"/>
    </reaction>
</comment>
<evidence type="ECO:0000256" key="6">
    <source>
        <dbReference type="ARBA" id="ARBA00022839"/>
    </source>
</evidence>
<dbReference type="GO" id="GO:0005524">
    <property type="term" value="F:ATP binding"/>
    <property type="evidence" value="ECO:0007669"/>
    <property type="project" value="UniProtKB-UniRule"/>
</dbReference>
<evidence type="ECO:0000256" key="3">
    <source>
        <dbReference type="ARBA" id="ARBA00022763"/>
    </source>
</evidence>
<dbReference type="InterPro" id="IPR000212">
    <property type="entry name" value="DNA_helicase_UvrD/REP"/>
</dbReference>
<feature type="binding site" evidence="14">
    <location>
        <begin position="16"/>
        <end position="23"/>
    </location>
    <ligand>
        <name>ATP</name>
        <dbReference type="ChEBI" id="CHEBI:30616"/>
    </ligand>
</feature>
<dbReference type="KEGG" id="dtp:JZK55_14310"/>
<dbReference type="InterPro" id="IPR011335">
    <property type="entry name" value="Restrct_endonuc-II-like"/>
</dbReference>
<comment type="catalytic activity">
    <reaction evidence="11">
        <text>Couples ATP hydrolysis with the unwinding of duplex DNA by translocating in the 3'-5' direction.</text>
        <dbReference type="EC" id="5.6.2.4"/>
    </reaction>
</comment>
<feature type="domain" description="UvrD-like helicase ATP-binding" evidence="15">
    <location>
        <begin position="1"/>
        <end position="329"/>
    </location>
</feature>
<dbReference type="Pfam" id="PF13361">
    <property type="entry name" value="UvrD_C"/>
    <property type="match status" value="1"/>
</dbReference>
<keyword evidence="5 14" id="KW-0347">Helicase</keyword>
<evidence type="ECO:0000259" key="15">
    <source>
        <dbReference type="PROSITE" id="PS51198"/>
    </source>
</evidence>